<keyword evidence="8" id="KW-1185">Reference proteome</keyword>
<dbReference type="InterPro" id="IPR022409">
    <property type="entry name" value="PKD/Chitinase_dom"/>
</dbReference>
<dbReference type="InterPro" id="IPR013783">
    <property type="entry name" value="Ig-like_fold"/>
</dbReference>
<dbReference type="Pfam" id="PF26141">
    <property type="entry name" value="PMEL_NMB_N"/>
    <property type="match status" value="1"/>
</dbReference>
<evidence type="ECO:0000313" key="7">
    <source>
        <dbReference type="Ensembl" id="ENSSLUP00000005121.1"/>
    </source>
</evidence>
<dbReference type="InterPro" id="IPR046846">
    <property type="entry name" value="PKAT_KLD"/>
</dbReference>
<dbReference type="Pfam" id="PF20433">
    <property type="entry name" value="PKAT_KLD"/>
    <property type="match status" value="1"/>
</dbReference>
<reference evidence="7" key="2">
    <citation type="submission" date="2025-09" db="UniProtKB">
        <authorList>
            <consortium name="Ensembl"/>
        </authorList>
    </citation>
    <scope>IDENTIFICATION</scope>
</reference>
<evidence type="ECO:0000256" key="2">
    <source>
        <dbReference type="ARBA" id="ARBA00023180"/>
    </source>
</evidence>
<comment type="similarity">
    <text evidence="3">Belongs to the PMEL/NMB family.</text>
</comment>
<dbReference type="Proteomes" id="UP000694568">
    <property type="component" value="Unplaced"/>
</dbReference>
<sequence length="607" mass="66383">NWNSSFQPRNRFTRYPSWNNKMYPIWKDGDPRYKDSWKGGRVTFNVGNDSPTLTAAKVTFTIDLEFPHNQKVQPNGDVVWAEDCIVNGTKYQESEPVYPAQNTDWEAVFPDGTPVKKDKKPAYVFVWKTWGQYWQVADGPSSSLTINTDDIPLGSYTMDIVIYHYRSKEKFIPLGYASNQFSITDQIPFAVSLDQVNDIMAGDMHFIQNRAIAFSITLHDPSQYLSNADITFNWDFGDQSGALISRELTVTHTYINSGSFKPQVVIQAVIPDKACDPPVNLPTKAPGPPTHQGTTGKARQGSLICKAHFSNKAIQRALPKTLKTPHTYILMKHKQISLCVVIAATLASAVPILVSTKATGTTVNMVPSDTEEDNTEDEASTAPNTQPAPEAPTVAKTPSPINGDMPAHSEAKTGSVISELNPCCCLFSPGAKRPVTLTGQATVVVVAKRDADDKPSDDDCVIYRYGSFCTGIEVFGAIEKVEIVQMDNTVMATPDMDRNVLDITVTCQGSFPKEVCSVILDAECLRPIHTACNMVEPSKECQLVLRHFFNDSGVYCINVSMANDVSLAVTSAKVNVDIGLSSPGTIAMVLGALVLVLAVGIVAYSYK</sequence>
<keyword evidence="1" id="KW-0732">Signal</keyword>
<dbReference type="SUPFAM" id="SSF49299">
    <property type="entry name" value="PKD domain"/>
    <property type="match status" value="1"/>
</dbReference>
<dbReference type="Ensembl" id="ENSSLUT00000005261.1">
    <property type="protein sequence ID" value="ENSSLUP00000005121.1"/>
    <property type="gene ID" value="ENSSLUG00000002252.1"/>
</dbReference>
<dbReference type="InterPro" id="IPR000601">
    <property type="entry name" value="PKD_dom"/>
</dbReference>
<evidence type="ECO:0000256" key="5">
    <source>
        <dbReference type="SAM" id="Phobius"/>
    </source>
</evidence>
<dbReference type="GO" id="GO:0032438">
    <property type="term" value="P:melanosome organization"/>
    <property type="evidence" value="ECO:0007669"/>
    <property type="project" value="TreeGrafter"/>
</dbReference>
<dbReference type="FunFam" id="2.60.40.10:FF:001512">
    <property type="entry name" value="Premelanosome protein a"/>
    <property type="match status" value="1"/>
</dbReference>
<dbReference type="InterPro" id="IPR035986">
    <property type="entry name" value="PKD_dom_sf"/>
</dbReference>
<evidence type="ECO:0000256" key="3">
    <source>
        <dbReference type="ARBA" id="ARBA00025776"/>
    </source>
</evidence>
<reference evidence="7" key="1">
    <citation type="submission" date="2025-08" db="UniProtKB">
        <authorList>
            <consortium name="Ensembl"/>
        </authorList>
    </citation>
    <scope>IDENTIFICATION</scope>
</reference>
<protein>
    <submittedName>
        <fullName evidence="7">Premelanosome protein b</fullName>
    </submittedName>
</protein>
<gene>
    <name evidence="7" type="primary">pmelb</name>
</gene>
<dbReference type="InterPro" id="IPR059017">
    <property type="entry name" value="PMEL_NMB_N"/>
</dbReference>
<feature type="domain" description="PKD" evidence="6">
    <location>
        <begin position="226"/>
        <end position="260"/>
    </location>
</feature>
<dbReference type="PANTHER" id="PTHR11861:SF12">
    <property type="entry name" value="MELANOCYTE PROTEIN PMEL 17 PRECURSOR"/>
    <property type="match status" value="1"/>
</dbReference>
<feature type="region of interest" description="Disordered" evidence="4">
    <location>
        <begin position="363"/>
        <end position="412"/>
    </location>
</feature>
<name>A0A8D0CR15_SANLU</name>
<dbReference type="Gene3D" id="2.60.40.10">
    <property type="entry name" value="Immunoglobulins"/>
    <property type="match status" value="1"/>
</dbReference>
<accession>A0A8D0CR15</accession>
<dbReference type="AlphaFoldDB" id="A0A8D0CR15"/>
<organism evidence="7 8">
    <name type="scientific">Sander lucioperca</name>
    <name type="common">Pike-perch</name>
    <name type="synonym">Perca lucioperca</name>
    <dbReference type="NCBI Taxonomy" id="283035"/>
    <lineage>
        <taxon>Eukaryota</taxon>
        <taxon>Metazoa</taxon>
        <taxon>Chordata</taxon>
        <taxon>Craniata</taxon>
        <taxon>Vertebrata</taxon>
        <taxon>Euteleostomi</taxon>
        <taxon>Actinopterygii</taxon>
        <taxon>Neopterygii</taxon>
        <taxon>Teleostei</taxon>
        <taxon>Neoteleostei</taxon>
        <taxon>Acanthomorphata</taxon>
        <taxon>Eupercaria</taxon>
        <taxon>Perciformes</taxon>
        <taxon>Percoidei</taxon>
        <taxon>Percidae</taxon>
        <taxon>Luciopercinae</taxon>
        <taxon>Sander</taxon>
    </lineage>
</organism>
<dbReference type="SMART" id="SM00089">
    <property type="entry name" value="PKD"/>
    <property type="match status" value="1"/>
</dbReference>
<dbReference type="GO" id="GO:0042470">
    <property type="term" value="C:melanosome"/>
    <property type="evidence" value="ECO:0007669"/>
    <property type="project" value="TreeGrafter"/>
</dbReference>
<evidence type="ECO:0000256" key="1">
    <source>
        <dbReference type="ARBA" id="ARBA00022729"/>
    </source>
</evidence>
<dbReference type="PANTHER" id="PTHR11861">
    <property type="entry name" value="MELANOCYTE PROTEIN PMEL 17-RELATED"/>
    <property type="match status" value="1"/>
</dbReference>
<evidence type="ECO:0000259" key="6">
    <source>
        <dbReference type="PROSITE" id="PS50093"/>
    </source>
</evidence>
<feature type="compositionally biased region" description="Acidic residues" evidence="4">
    <location>
        <begin position="369"/>
        <end position="379"/>
    </location>
</feature>
<keyword evidence="2" id="KW-0325">Glycoprotein</keyword>
<dbReference type="GO" id="GO:0005886">
    <property type="term" value="C:plasma membrane"/>
    <property type="evidence" value="ECO:0007669"/>
    <property type="project" value="TreeGrafter"/>
</dbReference>
<feature type="transmembrane region" description="Helical" evidence="5">
    <location>
        <begin position="586"/>
        <end position="606"/>
    </location>
</feature>
<evidence type="ECO:0000256" key="4">
    <source>
        <dbReference type="SAM" id="MobiDB-lite"/>
    </source>
</evidence>
<keyword evidence="5" id="KW-0472">Membrane</keyword>
<dbReference type="CDD" id="cd00146">
    <property type="entry name" value="PKD"/>
    <property type="match status" value="1"/>
</dbReference>
<dbReference type="PROSITE" id="PS50093">
    <property type="entry name" value="PKD"/>
    <property type="match status" value="1"/>
</dbReference>
<dbReference type="InterPro" id="IPR045219">
    <property type="entry name" value="PKAT"/>
</dbReference>
<keyword evidence="5" id="KW-1133">Transmembrane helix</keyword>
<proteinExistence type="inferred from homology"/>
<evidence type="ECO:0000313" key="8">
    <source>
        <dbReference type="Proteomes" id="UP000694568"/>
    </source>
</evidence>
<dbReference type="GeneTree" id="ENSGT00950000183188"/>
<keyword evidence="5" id="KW-0812">Transmembrane</keyword>